<feature type="chain" id="PRO_5010869760" description="UBC core domain-containing protein" evidence="1">
    <location>
        <begin position="19"/>
        <end position="541"/>
    </location>
</feature>
<feature type="signal peptide" evidence="1">
    <location>
        <begin position="1"/>
        <end position="18"/>
    </location>
</feature>
<dbReference type="Gene3D" id="3.10.110.10">
    <property type="entry name" value="Ubiquitin Conjugating Enzyme"/>
    <property type="match status" value="1"/>
</dbReference>
<sequence>MYKASLLAIASLVLSVTAQTPVTNIIQGCVTNYDATIDYFPEKINAADDKANIFSIEYYKNYKVIQNHHNKQSYVLVQCGTPTPSNITNNTEVYQVPITKAGVMETSIVPYLEMIGAAESISLIADGNLISSPCFQKYLSSGNVTILESTNQTLQKQQIDAVQVQFGSNPYAYASTPIDPNSTVAASEAFEPDVLGRSSWISYYAAFYNLEGVANGIRQNITDNYNRLKAAAANYPKKPVVAWATYEAASKYNNNTASYTLKNDSYKVQLTRDAGGVMLNPNAATYSSASDLLAAISSADILIDETYIGSNLTDFLKNYGIPESDSNKYNFLKRKSVYREDGILTAAGGYDWFEAPFAMADALLEDMINVVNPVAPSSDYKRHWLRNIALNEPIKYDVNDDNTTPLQVYVPNEENMYHLIGSINGPIESPYEGGTFLLDIKLHENHPFQPPQIKFITKVYHPNVSSQTDVLKSHWSPAMTLRITLISIQSLLDSPVPQDPQDAQVAKHYMSDHDEFIEEARLWTRTYANVSLNDYVASSFN</sequence>
<dbReference type="SMART" id="SM00212">
    <property type="entry name" value="UBCc"/>
    <property type="match status" value="1"/>
</dbReference>
<name>A0A1X0QTZ0_RHIZD</name>
<accession>A0A1X0QTZ0</accession>
<dbReference type="InterPro" id="IPR016135">
    <property type="entry name" value="UBQ-conjugating_enzyme/RWD"/>
</dbReference>
<evidence type="ECO:0000313" key="3">
    <source>
        <dbReference type="EMBL" id="ORE03219.1"/>
    </source>
</evidence>
<dbReference type="Proteomes" id="UP000242414">
    <property type="component" value="Unassembled WGS sequence"/>
</dbReference>
<dbReference type="OrthoDB" id="409848at2759"/>
<dbReference type="AlphaFoldDB" id="A0A1X0QTZ0"/>
<dbReference type="SUPFAM" id="SSF54495">
    <property type="entry name" value="UBC-like"/>
    <property type="match status" value="1"/>
</dbReference>
<dbReference type="PROSITE" id="PS51257">
    <property type="entry name" value="PROKAR_LIPOPROTEIN"/>
    <property type="match status" value="1"/>
</dbReference>
<dbReference type="VEuPathDB" id="FungiDB:BCV72DRAFT_252001"/>
<organism evidence="3">
    <name type="scientific">Rhizopus microsporus var. microsporus</name>
    <dbReference type="NCBI Taxonomy" id="86635"/>
    <lineage>
        <taxon>Eukaryota</taxon>
        <taxon>Fungi</taxon>
        <taxon>Fungi incertae sedis</taxon>
        <taxon>Mucoromycota</taxon>
        <taxon>Mucoromycotina</taxon>
        <taxon>Mucoromycetes</taxon>
        <taxon>Mucorales</taxon>
        <taxon>Mucorineae</taxon>
        <taxon>Rhizopodaceae</taxon>
        <taxon>Rhizopus</taxon>
    </lineage>
</organism>
<dbReference type="EMBL" id="KV922013">
    <property type="protein sequence ID" value="ORE03219.1"/>
    <property type="molecule type" value="Genomic_DNA"/>
</dbReference>
<reference evidence="3" key="1">
    <citation type="journal article" date="2016" name="Proc. Natl. Acad. Sci. U.S.A.">
        <title>Lipid metabolic changes in an early divergent fungus govern the establishment of a mutualistic symbiosis with endobacteria.</title>
        <authorList>
            <person name="Lastovetsky O.A."/>
            <person name="Gaspar M.L."/>
            <person name="Mondo S.J."/>
            <person name="LaButti K.M."/>
            <person name="Sandor L."/>
            <person name="Grigoriev I.V."/>
            <person name="Henry S.A."/>
            <person name="Pawlowska T.E."/>
        </authorList>
    </citation>
    <scope>NUCLEOTIDE SEQUENCE [LARGE SCALE GENOMIC DNA]</scope>
    <source>
        <strain evidence="3">ATCC 52814</strain>
    </source>
</reference>
<dbReference type="InterPro" id="IPR000608">
    <property type="entry name" value="UBC"/>
</dbReference>
<dbReference type="PANTHER" id="PTHR38360:SF1">
    <property type="entry name" value="F12P19.7"/>
    <property type="match status" value="1"/>
</dbReference>
<dbReference type="PANTHER" id="PTHR38360">
    <property type="entry name" value="OS03G0120000 PROTEIN"/>
    <property type="match status" value="1"/>
</dbReference>
<protein>
    <recommendedName>
        <fullName evidence="2">UBC core domain-containing protein</fullName>
    </recommendedName>
</protein>
<dbReference type="PROSITE" id="PS50127">
    <property type="entry name" value="UBC_2"/>
    <property type="match status" value="1"/>
</dbReference>
<dbReference type="Pfam" id="PF00179">
    <property type="entry name" value="UQ_con"/>
    <property type="match status" value="1"/>
</dbReference>
<proteinExistence type="predicted"/>
<gene>
    <name evidence="3" type="ORF">BCV72DRAFT_252001</name>
</gene>
<feature type="domain" description="UBC core" evidence="2">
    <location>
        <begin position="385"/>
        <end position="529"/>
    </location>
</feature>
<evidence type="ECO:0000259" key="2">
    <source>
        <dbReference type="PROSITE" id="PS50127"/>
    </source>
</evidence>
<keyword evidence="1" id="KW-0732">Signal</keyword>
<evidence type="ECO:0000256" key="1">
    <source>
        <dbReference type="SAM" id="SignalP"/>
    </source>
</evidence>